<keyword evidence="2" id="KW-1185">Reference proteome</keyword>
<accession>A0AAV3P0W9</accession>
<evidence type="ECO:0000313" key="2">
    <source>
        <dbReference type="Proteomes" id="UP001454036"/>
    </source>
</evidence>
<organism evidence="1 2">
    <name type="scientific">Lithospermum erythrorhizon</name>
    <name type="common">Purple gromwell</name>
    <name type="synonym">Lithospermum officinale var. erythrorhizon</name>
    <dbReference type="NCBI Taxonomy" id="34254"/>
    <lineage>
        <taxon>Eukaryota</taxon>
        <taxon>Viridiplantae</taxon>
        <taxon>Streptophyta</taxon>
        <taxon>Embryophyta</taxon>
        <taxon>Tracheophyta</taxon>
        <taxon>Spermatophyta</taxon>
        <taxon>Magnoliopsida</taxon>
        <taxon>eudicotyledons</taxon>
        <taxon>Gunneridae</taxon>
        <taxon>Pentapetalae</taxon>
        <taxon>asterids</taxon>
        <taxon>lamiids</taxon>
        <taxon>Boraginales</taxon>
        <taxon>Boraginaceae</taxon>
        <taxon>Boraginoideae</taxon>
        <taxon>Lithospermeae</taxon>
        <taxon>Lithospermum</taxon>
    </lineage>
</organism>
<protein>
    <submittedName>
        <fullName evidence="1">Uncharacterized protein</fullName>
    </submittedName>
</protein>
<proteinExistence type="predicted"/>
<comment type="caution">
    <text evidence="1">The sequence shown here is derived from an EMBL/GenBank/DDBJ whole genome shotgun (WGS) entry which is preliminary data.</text>
</comment>
<reference evidence="1 2" key="1">
    <citation type="submission" date="2024-01" db="EMBL/GenBank/DDBJ databases">
        <title>The complete chloroplast genome sequence of Lithospermum erythrorhizon: insights into the phylogenetic relationship among Boraginaceae species and the maternal lineages of purple gromwells.</title>
        <authorList>
            <person name="Okada T."/>
            <person name="Watanabe K."/>
        </authorList>
    </citation>
    <scope>NUCLEOTIDE SEQUENCE [LARGE SCALE GENOMIC DNA]</scope>
</reference>
<evidence type="ECO:0000313" key="1">
    <source>
        <dbReference type="EMBL" id="GAA0145269.1"/>
    </source>
</evidence>
<dbReference type="EMBL" id="BAABME010000757">
    <property type="protein sequence ID" value="GAA0145269.1"/>
    <property type="molecule type" value="Genomic_DNA"/>
</dbReference>
<gene>
    <name evidence="1" type="ORF">LIER_05503</name>
</gene>
<dbReference type="AlphaFoldDB" id="A0AAV3P0W9"/>
<dbReference type="Proteomes" id="UP001454036">
    <property type="component" value="Unassembled WGS sequence"/>
</dbReference>
<sequence>MLYYKLEKLAPVSAPIEADREADCFPEKFKELGKPAPVSASRGADIEADCFLEKLKEKPVATMALAEADCSLLSSRFESNWPLYQPL</sequence>
<name>A0AAV3P0W9_LITER</name>